<dbReference type="Pfam" id="PF13411">
    <property type="entry name" value="MerR_1"/>
    <property type="match status" value="1"/>
</dbReference>
<dbReference type="Gene3D" id="3.60.40.10">
    <property type="entry name" value="PPM-type phosphatase domain"/>
    <property type="match status" value="1"/>
</dbReference>
<dbReference type="SUPFAM" id="SSF81606">
    <property type="entry name" value="PP2C-like"/>
    <property type="match status" value="1"/>
</dbReference>
<comment type="caution">
    <text evidence="4">The sequence shown here is derived from an EMBL/GenBank/DDBJ whole genome shotgun (WGS) entry which is preliminary data.</text>
</comment>
<dbReference type="CDD" id="cd00143">
    <property type="entry name" value="PP2Cc"/>
    <property type="match status" value="1"/>
</dbReference>
<dbReference type="SMART" id="SM00332">
    <property type="entry name" value="PP2Cc"/>
    <property type="match status" value="1"/>
</dbReference>
<keyword evidence="1" id="KW-0238">DNA-binding</keyword>
<dbReference type="PROSITE" id="PS50937">
    <property type="entry name" value="HTH_MERR_2"/>
    <property type="match status" value="1"/>
</dbReference>
<dbReference type="PANTHER" id="PTHR30204">
    <property type="entry name" value="REDOX-CYCLING DRUG-SENSING TRANSCRIPTIONAL ACTIVATOR SOXR"/>
    <property type="match status" value="1"/>
</dbReference>
<dbReference type="InterPro" id="IPR001932">
    <property type="entry name" value="PPM-type_phosphatase-like_dom"/>
</dbReference>
<dbReference type="InterPro" id="IPR009061">
    <property type="entry name" value="DNA-bd_dom_put_sf"/>
</dbReference>
<evidence type="ECO:0000259" key="3">
    <source>
        <dbReference type="PROSITE" id="PS51746"/>
    </source>
</evidence>
<dbReference type="Proteomes" id="UP001165283">
    <property type="component" value="Unassembled WGS sequence"/>
</dbReference>
<name>A0ABT0ZWB1_9PSEU</name>
<proteinExistence type="predicted"/>
<dbReference type="InterPro" id="IPR000551">
    <property type="entry name" value="MerR-type_HTH_dom"/>
</dbReference>
<evidence type="ECO:0000313" key="5">
    <source>
        <dbReference type="Proteomes" id="UP001165283"/>
    </source>
</evidence>
<dbReference type="Gene3D" id="1.10.1660.10">
    <property type="match status" value="1"/>
</dbReference>
<protein>
    <submittedName>
        <fullName evidence="4">MerR family transcriptional regulator</fullName>
    </submittedName>
</protein>
<evidence type="ECO:0000256" key="1">
    <source>
        <dbReference type="ARBA" id="ARBA00023125"/>
    </source>
</evidence>
<keyword evidence="5" id="KW-1185">Reference proteome</keyword>
<feature type="domain" description="PPM-type phosphatase" evidence="3">
    <location>
        <begin position="124"/>
        <end position="353"/>
    </location>
</feature>
<feature type="domain" description="HTH merR-type" evidence="2">
    <location>
        <begin position="3"/>
        <end position="73"/>
    </location>
</feature>
<dbReference type="InterPro" id="IPR047057">
    <property type="entry name" value="MerR_fam"/>
</dbReference>
<reference evidence="4" key="1">
    <citation type="submission" date="2021-04" db="EMBL/GenBank/DDBJ databases">
        <title>Pseudonocardia sp. nov., isolated from sandy soil of mangrove forest.</title>
        <authorList>
            <person name="Zan Z."/>
            <person name="Huang R."/>
            <person name="Liu W."/>
        </authorList>
    </citation>
    <scope>NUCLEOTIDE SEQUENCE</scope>
    <source>
        <strain evidence="4">S2-4</strain>
    </source>
</reference>
<organism evidence="4 5">
    <name type="scientific">Pseudonocardia humida</name>
    <dbReference type="NCBI Taxonomy" id="2800819"/>
    <lineage>
        <taxon>Bacteria</taxon>
        <taxon>Bacillati</taxon>
        <taxon>Actinomycetota</taxon>
        <taxon>Actinomycetes</taxon>
        <taxon>Pseudonocardiales</taxon>
        <taxon>Pseudonocardiaceae</taxon>
        <taxon>Pseudonocardia</taxon>
    </lineage>
</organism>
<dbReference type="EMBL" id="JAGSOV010000017">
    <property type="protein sequence ID" value="MCO1655030.1"/>
    <property type="molecule type" value="Genomic_DNA"/>
</dbReference>
<dbReference type="SUPFAM" id="SSF46955">
    <property type="entry name" value="Putative DNA-binding domain"/>
    <property type="match status" value="1"/>
</dbReference>
<dbReference type="PROSITE" id="PS51746">
    <property type="entry name" value="PPM_2"/>
    <property type="match status" value="1"/>
</dbReference>
<evidence type="ECO:0000259" key="2">
    <source>
        <dbReference type="PROSITE" id="PS50937"/>
    </source>
</evidence>
<sequence>MELLTIGAFARACGLSPKALRLYAELGLLTPAVVDERTGYRHYRRDQLEHALLVAWLRRIGMPLARIRLVTGQSRADAAREVAAFWREVEADVAARRPLASFLVDHLTGKGPEMTDTPRPLVLRCAARTDRGLVREQNQDAAHADARIVAVADGFGPSGERASSLAVDTLVDGPPATGDVLGALRLAAERAERSVRLLTADEPDPGSGTTLTALAWSGSELALVHIGDSRAYLLRDGELTRLTHDHTLVQTLIDEGRLSAAEAESHPQRTRLVRALHGGADAAPSRPDSLLQQARAGDRYLLSSDGLHRVLPDDVLRSVLLEPADPEAVLDELVRRVHAAGAPDNVCCALADVVAA</sequence>
<evidence type="ECO:0000313" key="4">
    <source>
        <dbReference type="EMBL" id="MCO1655030.1"/>
    </source>
</evidence>
<gene>
    <name evidence="4" type="ORF">KDL28_08160</name>
</gene>
<dbReference type="Pfam" id="PF13672">
    <property type="entry name" value="PP2C_2"/>
    <property type="match status" value="1"/>
</dbReference>
<dbReference type="SMART" id="SM00422">
    <property type="entry name" value="HTH_MERR"/>
    <property type="match status" value="1"/>
</dbReference>
<dbReference type="RefSeq" id="WP_252436771.1">
    <property type="nucleotide sequence ID" value="NZ_JAGSOV010000017.1"/>
</dbReference>
<dbReference type="InterPro" id="IPR036457">
    <property type="entry name" value="PPM-type-like_dom_sf"/>
</dbReference>
<dbReference type="PANTHER" id="PTHR30204:SF97">
    <property type="entry name" value="MERR FAMILY REGULATORY PROTEIN"/>
    <property type="match status" value="1"/>
</dbReference>
<accession>A0ABT0ZWB1</accession>
<dbReference type="SMART" id="SM00331">
    <property type="entry name" value="PP2C_SIG"/>
    <property type="match status" value="1"/>
</dbReference>